<feature type="transmembrane region" description="Helical" evidence="6">
    <location>
        <begin position="154"/>
        <end position="171"/>
    </location>
</feature>
<feature type="compositionally biased region" description="Polar residues" evidence="5">
    <location>
        <begin position="68"/>
        <end position="77"/>
    </location>
</feature>
<evidence type="ECO:0000313" key="7">
    <source>
        <dbReference type="EMBL" id="EGG13985.1"/>
    </source>
</evidence>
<gene>
    <name evidence="7" type="ORF">DFA_11746</name>
</gene>
<comment type="subcellular location">
    <subcellularLocation>
        <location evidence="1">Membrane</location>
        <topology evidence="1">Multi-pass membrane protein</topology>
    </subcellularLocation>
</comment>
<evidence type="ECO:0000256" key="5">
    <source>
        <dbReference type="SAM" id="MobiDB-lite"/>
    </source>
</evidence>
<evidence type="ECO:0000313" key="8">
    <source>
        <dbReference type="Proteomes" id="UP000007797"/>
    </source>
</evidence>
<dbReference type="InterPro" id="IPR010291">
    <property type="entry name" value="Ion_channel_UNC-93"/>
</dbReference>
<keyword evidence="3 6" id="KW-1133">Transmembrane helix</keyword>
<feature type="region of interest" description="Disordered" evidence="5">
    <location>
        <begin position="1"/>
        <end position="104"/>
    </location>
</feature>
<dbReference type="Proteomes" id="UP000007797">
    <property type="component" value="Unassembled WGS sequence"/>
</dbReference>
<evidence type="ECO:0000256" key="1">
    <source>
        <dbReference type="ARBA" id="ARBA00004141"/>
    </source>
</evidence>
<name>F4QE38_CACFS</name>
<feature type="compositionally biased region" description="Basic residues" evidence="5">
    <location>
        <begin position="39"/>
        <end position="55"/>
    </location>
</feature>
<dbReference type="KEGG" id="dfa:DFA_11746"/>
<dbReference type="PANTHER" id="PTHR23294">
    <property type="entry name" value="ET TRANSLATION PRODUCT-RELATED"/>
    <property type="match status" value="1"/>
</dbReference>
<feature type="transmembrane region" description="Helical" evidence="6">
    <location>
        <begin position="267"/>
        <end position="287"/>
    </location>
</feature>
<dbReference type="GO" id="GO:0016020">
    <property type="term" value="C:membrane"/>
    <property type="evidence" value="ECO:0007669"/>
    <property type="project" value="UniProtKB-SubCell"/>
</dbReference>
<feature type="compositionally biased region" description="Basic and acidic residues" evidence="5">
    <location>
        <begin position="56"/>
        <end position="67"/>
    </location>
</feature>
<feature type="compositionally biased region" description="Basic and acidic residues" evidence="5">
    <location>
        <begin position="1"/>
        <end position="12"/>
    </location>
</feature>
<evidence type="ECO:0008006" key="9">
    <source>
        <dbReference type="Google" id="ProtNLM"/>
    </source>
</evidence>
<dbReference type="InterPro" id="IPR036259">
    <property type="entry name" value="MFS_trans_sf"/>
</dbReference>
<keyword evidence="8" id="KW-1185">Reference proteome</keyword>
<dbReference type="Gene3D" id="1.20.1250.20">
    <property type="entry name" value="MFS general substrate transporter like domains"/>
    <property type="match status" value="1"/>
</dbReference>
<evidence type="ECO:0000256" key="4">
    <source>
        <dbReference type="ARBA" id="ARBA00023136"/>
    </source>
</evidence>
<dbReference type="STRING" id="1054147.F4QE38"/>
<dbReference type="PANTHER" id="PTHR23294:SF6">
    <property type="entry name" value="MAJOR FACILITATOR SUPERFAMILY (MFS) PROFILE DOMAIN-CONTAINING PROTEIN"/>
    <property type="match status" value="1"/>
</dbReference>
<dbReference type="GeneID" id="14865331"/>
<dbReference type="RefSeq" id="XP_004350693.1">
    <property type="nucleotide sequence ID" value="XM_004350642.1"/>
</dbReference>
<organism evidence="7 8">
    <name type="scientific">Cavenderia fasciculata</name>
    <name type="common">Slime mold</name>
    <name type="synonym">Dictyostelium fasciculatum</name>
    <dbReference type="NCBI Taxonomy" id="261658"/>
    <lineage>
        <taxon>Eukaryota</taxon>
        <taxon>Amoebozoa</taxon>
        <taxon>Evosea</taxon>
        <taxon>Eumycetozoa</taxon>
        <taxon>Dictyostelia</taxon>
        <taxon>Acytosteliales</taxon>
        <taxon>Cavenderiaceae</taxon>
        <taxon>Cavenderia</taxon>
    </lineage>
</organism>
<protein>
    <recommendedName>
        <fullName evidence="9">Major facilitator superfamily (MFS) profile domain-containing protein</fullName>
    </recommendedName>
</protein>
<dbReference type="SUPFAM" id="SSF103473">
    <property type="entry name" value="MFS general substrate transporter"/>
    <property type="match status" value="1"/>
</dbReference>
<feature type="transmembrane region" description="Helical" evidence="6">
    <location>
        <begin position="113"/>
        <end position="134"/>
    </location>
</feature>
<dbReference type="EMBL" id="GL883029">
    <property type="protein sequence ID" value="EGG13985.1"/>
    <property type="molecule type" value="Genomic_DNA"/>
</dbReference>
<sequence length="349" mass="38772">MDSEKENDHDDGAGDAIIIPSLSPSIIEYNQDDEQLVPGHHRHSHHHHGDKKKARERLLDGADRLTSSDESTTSHDQQQQDRDNVEMEDVELEDQPLPPSTHQQSKLTRFRQWLAPLGNTFHLGIGFLLVFFGYSPTQNLTTSIHPNTGSLSLGILYFAFAIGCLISPVLTKKIGLIKSLFLSGITYSLFIVCSIDVLWFFYLPSAFIIGIGAAVLWTAQPTYLSRAAPSEHELGKYSSIFQTIYSGGAIFGNAMSGTFTALNLSTVTMLIIFTVVTTVGSFILAFLKPIPAKSKEKAFNLKQGIAGVFLNLKHTDMLLLTPFLIQQGQSYVNYYNNYTTNYRVNSSFL</sequence>
<keyword evidence="2 6" id="KW-0812">Transmembrane</keyword>
<evidence type="ECO:0000256" key="6">
    <source>
        <dbReference type="SAM" id="Phobius"/>
    </source>
</evidence>
<accession>F4QE38</accession>
<evidence type="ECO:0000256" key="3">
    <source>
        <dbReference type="ARBA" id="ARBA00022989"/>
    </source>
</evidence>
<dbReference type="InterPro" id="IPR051617">
    <property type="entry name" value="UNC-93-like_regulator"/>
</dbReference>
<reference evidence="8" key="1">
    <citation type="journal article" date="2011" name="Genome Res.">
        <title>Phylogeny-wide analysis of social amoeba genomes highlights ancient origins for complex intercellular communication.</title>
        <authorList>
            <person name="Heidel A.J."/>
            <person name="Lawal H.M."/>
            <person name="Felder M."/>
            <person name="Schilde C."/>
            <person name="Helps N.R."/>
            <person name="Tunggal B."/>
            <person name="Rivero F."/>
            <person name="John U."/>
            <person name="Schleicher M."/>
            <person name="Eichinger L."/>
            <person name="Platzer M."/>
            <person name="Noegel A.A."/>
            <person name="Schaap P."/>
            <person name="Gloeckner G."/>
        </authorList>
    </citation>
    <scope>NUCLEOTIDE SEQUENCE [LARGE SCALE GENOMIC DNA]</scope>
    <source>
        <strain evidence="8">SH3</strain>
    </source>
</reference>
<proteinExistence type="predicted"/>
<dbReference type="Pfam" id="PF05978">
    <property type="entry name" value="UNC-93"/>
    <property type="match status" value="1"/>
</dbReference>
<feature type="transmembrane region" description="Helical" evidence="6">
    <location>
        <begin position="207"/>
        <end position="225"/>
    </location>
</feature>
<dbReference type="OrthoDB" id="196103at2759"/>
<feature type="compositionally biased region" description="Low complexity" evidence="5">
    <location>
        <begin position="14"/>
        <end position="27"/>
    </location>
</feature>
<evidence type="ECO:0000256" key="2">
    <source>
        <dbReference type="ARBA" id="ARBA00022692"/>
    </source>
</evidence>
<keyword evidence="4 6" id="KW-0472">Membrane</keyword>
<dbReference type="AlphaFoldDB" id="F4QE38"/>